<evidence type="ECO:0000256" key="8">
    <source>
        <dbReference type="ARBA" id="ARBA00016741"/>
    </source>
</evidence>
<proteinExistence type="inferred from homology"/>
<name>A0A7R9BKY2_9CRUS</name>
<dbReference type="GO" id="GO:1990904">
    <property type="term" value="C:ribonucleoprotein complex"/>
    <property type="evidence" value="ECO:0007669"/>
    <property type="project" value="UniProtKB-KW"/>
</dbReference>
<keyword evidence="14" id="KW-0472">Membrane</keyword>
<dbReference type="GO" id="GO:0003712">
    <property type="term" value="F:transcription coregulator activity"/>
    <property type="evidence" value="ECO:0007669"/>
    <property type="project" value="InterPro"/>
</dbReference>
<dbReference type="GO" id="GO:0006357">
    <property type="term" value="P:regulation of transcription by RNA polymerase II"/>
    <property type="evidence" value="ECO:0007669"/>
    <property type="project" value="InterPro"/>
</dbReference>
<evidence type="ECO:0000313" key="25">
    <source>
        <dbReference type="Proteomes" id="UP000678499"/>
    </source>
</evidence>
<dbReference type="GO" id="GO:0006412">
    <property type="term" value="P:translation"/>
    <property type="evidence" value="ECO:0007669"/>
    <property type="project" value="InterPro"/>
</dbReference>
<dbReference type="InterPro" id="IPR044888">
    <property type="entry name" value="Mediatior_Med7_sf"/>
</dbReference>
<keyword evidence="13" id="KW-0496">Mitochondrion</keyword>
<dbReference type="EMBL" id="CAJPEX010000499">
    <property type="protein sequence ID" value="CAG0916032.1"/>
    <property type="molecule type" value="Genomic_DNA"/>
</dbReference>
<evidence type="ECO:0000256" key="9">
    <source>
        <dbReference type="ARBA" id="ARBA00022792"/>
    </source>
</evidence>
<accession>A0A7R9BKY2</accession>
<keyword evidence="10" id="KW-0809">Transit peptide</keyword>
<evidence type="ECO:0000259" key="23">
    <source>
        <dbReference type="Pfam" id="PF05193"/>
    </source>
</evidence>
<dbReference type="Gene3D" id="6.10.140.200">
    <property type="match status" value="1"/>
</dbReference>
<dbReference type="SUPFAM" id="SSF46911">
    <property type="entry name" value="Ribosomal protein S18"/>
    <property type="match status" value="1"/>
</dbReference>
<keyword evidence="9" id="KW-0999">Mitochondrion inner membrane</keyword>
<feature type="region of interest" description="Disordered" evidence="21">
    <location>
        <begin position="826"/>
        <end position="850"/>
    </location>
</feature>
<sequence length="1011" mass="113709">MAAEAPSLQVSTLPIPPMAFVAFFTPENVEAGISPDPPPVISGNYEMYGETYDTENDPADVQPLESHGLQRLHPVYYSKRFELKKLNISVVTNFLDLLDIMIKCPEEDVRIQKMEDISLLFIHLHHLINEYRPLQAREASRVMLEVQKRKRLELVDSLDESIAETIAAVKVLSIAPSEPCDDENLASPSFLCDDVVSCDLPEDNFRSREGSCHVKDFTMCRWADGYPEFIFVMANIIGNRASALVARVSSHPVTPRKLLQLRRAKSSSSSSMPPLSEPLNGLPTAIFSKPSALTHETEVTTLSNGLRVASQNKFGQFCTVGVVVDSGPRYEVAYPSGITHFLERAAFQSTAEFSDRDKLLHELEKFGGICDCQASRDTFICAASAEIHGLDPVVKILGDVTLRPRFKDEELEVVRQTIQFEWEDLELRPDQEVALMEMIHAAAYKDNTLGLPKLCPLENLKKIDRALLYSFLSSHHTPERMVIAGVGVEHSALCEVAEKYFVDMKPIWDIGSEIEGRMTGGRMPLLHGTADSSVAQYTGGLVVSERDMSNLCPGPNRQGIPELAHFVLGLESCSHQDQKDFIPSCVLNAMMGGGGSFSAGGPGKGMYTRLYTNVLNRQHWMWSATAYNHAYADSGLFCIHAAAHPSQLREMVEVVVKEFVMMGGHVDKEELERAKAQLQSMLLMNLESRPVIFEDIGRQVLATGQRKPPEHYIDEISRINEEDIRRAAHRMLRSRPSVAALGNLKNLPVMEEIEAGLLDRDGRMPKSRKSFTLFEMSVFRGVRFVRAVSKLTTFKSAQATPGISFSRALRASRCFSSAAFSTEVPKVNEPVEDESSENGDPQLEAELPVAADPKDRSRKIPLEMSMRYMKSEAYQKAYGEKAVWELYRRNFKEFNALKFFLLNYVNRPQLVLLRVFVQTSDFDKRQNRMSTGNPCPICRDEYLVVHPLNMDLLKQFVCEHTGELLDTKKTSVCQLQQKNLMVALMQARNMGLISFDIPFREYDYNEYRPKS</sequence>
<comment type="subunit">
    <text evidence="7">Heterodimer of PMPCA (alpha) and PMPCB (beta) subunits, forming the mitochondrial processing protease (MPP) in which PMPCA is involved in substrate recognition and binding and PMPCB is the catalytic subunit.</text>
</comment>
<reference evidence="24" key="1">
    <citation type="submission" date="2020-11" db="EMBL/GenBank/DDBJ databases">
        <authorList>
            <person name="Tran Van P."/>
        </authorList>
    </citation>
    <scope>NUCLEOTIDE SEQUENCE</scope>
</reference>
<evidence type="ECO:0000256" key="14">
    <source>
        <dbReference type="ARBA" id="ARBA00023136"/>
    </source>
</evidence>
<evidence type="ECO:0000256" key="15">
    <source>
        <dbReference type="ARBA" id="ARBA00023163"/>
    </source>
</evidence>
<keyword evidence="16" id="KW-0539">Nucleus</keyword>
<dbReference type="PANTHER" id="PTHR11851">
    <property type="entry name" value="METALLOPROTEASE"/>
    <property type="match status" value="1"/>
</dbReference>
<dbReference type="InterPro" id="IPR050361">
    <property type="entry name" value="MPP/UQCRC_Complex"/>
</dbReference>
<dbReference type="SUPFAM" id="SSF140718">
    <property type="entry name" value="Mediator hinge subcomplex-like"/>
    <property type="match status" value="1"/>
</dbReference>
<gene>
    <name evidence="24" type="ORF">NMOB1V02_LOCUS3666</name>
</gene>
<keyword evidence="11" id="KW-0689">Ribosomal protein</keyword>
<evidence type="ECO:0000256" key="6">
    <source>
        <dbReference type="ARBA" id="ARBA00009994"/>
    </source>
</evidence>
<evidence type="ECO:0000256" key="3">
    <source>
        <dbReference type="ARBA" id="ARBA00004273"/>
    </source>
</evidence>
<dbReference type="Pfam" id="PF05983">
    <property type="entry name" value="Med7"/>
    <property type="match status" value="1"/>
</dbReference>
<feature type="domain" description="Peptidase M16 N-terminal" evidence="22">
    <location>
        <begin position="307"/>
        <end position="456"/>
    </location>
</feature>
<organism evidence="24">
    <name type="scientific">Notodromas monacha</name>
    <dbReference type="NCBI Taxonomy" id="399045"/>
    <lineage>
        <taxon>Eukaryota</taxon>
        <taxon>Metazoa</taxon>
        <taxon>Ecdysozoa</taxon>
        <taxon>Arthropoda</taxon>
        <taxon>Crustacea</taxon>
        <taxon>Oligostraca</taxon>
        <taxon>Ostracoda</taxon>
        <taxon>Podocopa</taxon>
        <taxon>Podocopida</taxon>
        <taxon>Cypridocopina</taxon>
        <taxon>Cypridoidea</taxon>
        <taxon>Cyprididae</taxon>
        <taxon>Notodromas</taxon>
    </lineage>
</organism>
<dbReference type="InterPro" id="IPR009244">
    <property type="entry name" value="Mediatior_Med7"/>
</dbReference>
<evidence type="ECO:0000256" key="1">
    <source>
        <dbReference type="ARBA" id="ARBA00002123"/>
    </source>
</evidence>
<comment type="function">
    <text evidence="1">Substrate recognition and binding subunit of the essential mitochondrial processing protease (MPP), which cleaves the mitochondrial sequence off newly imported precursors proteins.</text>
</comment>
<evidence type="ECO:0000256" key="16">
    <source>
        <dbReference type="ARBA" id="ARBA00023242"/>
    </source>
</evidence>
<dbReference type="GO" id="GO:0005759">
    <property type="term" value="C:mitochondrial matrix"/>
    <property type="evidence" value="ECO:0007669"/>
    <property type="project" value="UniProtKB-SubCell"/>
</dbReference>
<evidence type="ECO:0000259" key="22">
    <source>
        <dbReference type="Pfam" id="PF00675"/>
    </source>
</evidence>
<dbReference type="PANTHER" id="PTHR11851:SF49">
    <property type="entry name" value="MITOCHONDRIAL-PROCESSING PEPTIDASE SUBUNIT ALPHA"/>
    <property type="match status" value="1"/>
</dbReference>
<dbReference type="EMBL" id="OA882536">
    <property type="protein sequence ID" value="CAD7275880.1"/>
    <property type="molecule type" value="Genomic_DNA"/>
</dbReference>
<dbReference type="Pfam" id="PF00675">
    <property type="entry name" value="Peptidase_M16"/>
    <property type="match status" value="1"/>
</dbReference>
<keyword evidence="17" id="KW-0687">Ribonucleoprotein</keyword>
<feature type="domain" description="Peptidase M16 C-terminal" evidence="23">
    <location>
        <begin position="462"/>
        <end position="678"/>
    </location>
</feature>
<evidence type="ECO:0000256" key="2">
    <source>
        <dbReference type="ARBA" id="ARBA00004123"/>
    </source>
</evidence>
<dbReference type="PROSITE" id="PS00143">
    <property type="entry name" value="INSULINASE"/>
    <property type="match status" value="1"/>
</dbReference>
<dbReference type="OrthoDB" id="277191at2759"/>
<dbReference type="GO" id="GO:0016592">
    <property type="term" value="C:mediator complex"/>
    <property type="evidence" value="ECO:0007669"/>
    <property type="project" value="InterPro"/>
</dbReference>
<evidence type="ECO:0000256" key="21">
    <source>
        <dbReference type="SAM" id="MobiDB-lite"/>
    </source>
</evidence>
<dbReference type="Pfam" id="PF05193">
    <property type="entry name" value="Peptidase_M16_C"/>
    <property type="match status" value="1"/>
</dbReference>
<dbReference type="InterPro" id="IPR001648">
    <property type="entry name" value="Ribosomal_bS18"/>
</dbReference>
<dbReference type="Gene3D" id="3.30.830.10">
    <property type="entry name" value="Metalloenzyme, LuxS/M16 peptidase-like"/>
    <property type="match status" value="2"/>
</dbReference>
<dbReference type="Proteomes" id="UP000678499">
    <property type="component" value="Unassembled WGS sequence"/>
</dbReference>
<evidence type="ECO:0000256" key="19">
    <source>
        <dbReference type="ARBA" id="ARBA00032315"/>
    </source>
</evidence>
<evidence type="ECO:0000256" key="13">
    <source>
        <dbReference type="ARBA" id="ARBA00023128"/>
    </source>
</evidence>
<evidence type="ECO:0000256" key="11">
    <source>
        <dbReference type="ARBA" id="ARBA00022980"/>
    </source>
</evidence>
<comment type="similarity">
    <text evidence="6">Belongs to the Mediator complex subunit 7 family.</text>
</comment>
<dbReference type="InterPro" id="IPR036870">
    <property type="entry name" value="Ribosomal_bS18_sf"/>
</dbReference>
<dbReference type="SUPFAM" id="SSF63411">
    <property type="entry name" value="LuxS/MPP-like metallohydrolase"/>
    <property type="match status" value="2"/>
</dbReference>
<dbReference type="GO" id="GO:0005840">
    <property type="term" value="C:ribosome"/>
    <property type="evidence" value="ECO:0007669"/>
    <property type="project" value="UniProtKB-KW"/>
</dbReference>
<protein>
    <recommendedName>
        <fullName evidence="8">Mitochondrial-processing peptidase subunit alpha</fullName>
    </recommendedName>
    <alternativeName>
        <fullName evidence="18">Alpha-MPP</fullName>
    </alternativeName>
    <alternativeName>
        <fullName evidence="19">Inactive zinc metalloprotease alpha</fullName>
    </alternativeName>
</protein>
<evidence type="ECO:0000256" key="5">
    <source>
        <dbReference type="ARBA" id="ARBA00007261"/>
    </source>
</evidence>
<dbReference type="Gene3D" id="4.10.640.10">
    <property type="entry name" value="Ribosomal protein S18"/>
    <property type="match status" value="1"/>
</dbReference>
<evidence type="ECO:0000256" key="4">
    <source>
        <dbReference type="ARBA" id="ARBA00004305"/>
    </source>
</evidence>
<keyword evidence="25" id="KW-1185">Reference proteome</keyword>
<comment type="subcellular location">
    <subcellularLocation>
        <location evidence="3">Mitochondrion inner membrane</location>
    </subcellularLocation>
    <subcellularLocation>
        <location evidence="4">Mitochondrion matrix</location>
    </subcellularLocation>
    <subcellularLocation>
        <location evidence="2">Nucleus</location>
    </subcellularLocation>
</comment>
<dbReference type="GO" id="GO:0006627">
    <property type="term" value="P:protein processing involved in protein targeting to mitochondrion"/>
    <property type="evidence" value="ECO:0007669"/>
    <property type="project" value="TreeGrafter"/>
</dbReference>
<comment type="similarity">
    <text evidence="5 20">Belongs to the peptidase M16 family.</text>
</comment>
<dbReference type="AlphaFoldDB" id="A0A7R9BKY2"/>
<evidence type="ECO:0000256" key="10">
    <source>
        <dbReference type="ARBA" id="ARBA00022946"/>
    </source>
</evidence>
<dbReference type="InterPro" id="IPR007863">
    <property type="entry name" value="Peptidase_M16_C"/>
</dbReference>
<evidence type="ECO:0000313" key="24">
    <source>
        <dbReference type="EMBL" id="CAD7275880.1"/>
    </source>
</evidence>
<dbReference type="Pfam" id="PF01084">
    <property type="entry name" value="Ribosomal_S18"/>
    <property type="match status" value="1"/>
</dbReference>
<dbReference type="GO" id="GO:0046872">
    <property type="term" value="F:metal ion binding"/>
    <property type="evidence" value="ECO:0007669"/>
    <property type="project" value="InterPro"/>
</dbReference>
<keyword evidence="15" id="KW-0804">Transcription</keyword>
<evidence type="ECO:0000256" key="20">
    <source>
        <dbReference type="RuleBase" id="RU004447"/>
    </source>
</evidence>
<dbReference type="GO" id="GO:0005743">
    <property type="term" value="C:mitochondrial inner membrane"/>
    <property type="evidence" value="ECO:0007669"/>
    <property type="project" value="UniProtKB-SubCell"/>
</dbReference>
<dbReference type="InterPro" id="IPR001431">
    <property type="entry name" value="Pept_M16_Zn_BS"/>
</dbReference>
<evidence type="ECO:0000256" key="17">
    <source>
        <dbReference type="ARBA" id="ARBA00023274"/>
    </source>
</evidence>
<dbReference type="InterPro" id="IPR037212">
    <property type="entry name" value="Med7/Med21-like"/>
</dbReference>
<evidence type="ECO:0000256" key="12">
    <source>
        <dbReference type="ARBA" id="ARBA00023015"/>
    </source>
</evidence>
<dbReference type="GO" id="GO:0004222">
    <property type="term" value="F:metalloendopeptidase activity"/>
    <property type="evidence" value="ECO:0007669"/>
    <property type="project" value="InterPro"/>
</dbReference>
<dbReference type="InterPro" id="IPR011765">
    <property type="entry name" value="Pept_M16_N"/>
</dbReference>
<dbReference type="FunFam" id="3.30.830.10:FF:000010">
    <property type="entry name" value="Mitochondrial-processing peptidase alpha subunit, mitochondrial"/>
    <property type="match status" value="1"/>
</dbReference>
<evidence type="ECO:0000256" key="18">
    <source>
        <dbReference type="ARBA" id="ARBA00030006"/>
    </source>
</evidence>
<dbReference type="FunFam" id="3.30.830.10:FF:000014">
    <property type="entry name" value="Mitochondrial-processing peptidase alpha subunit, mitochondrial"/>
    <property type="match status" value="1"/>
</dbReference>
<evidence type="ECO:0000256" key="7">
    <source>
        <dbReference type="ARBA" id="ARBA00011587"/>
    </source>
</evidence>
<keyword evidence="12" id="KW-0805">Transcription regulation</keyword>
<dbReference type="GO" id="GO:0003735">
    <property type="term" value="F:structural constituent of ribosome"/>
    <property type="evidence" value="ECO:0007669"/>
    <property type="project" value="InterPro"/>
</dbReference>
<dbReference type="InterPro" id="IPR011249">
    <property type="entry name" value="Metalloenz_LuxS/M16"/>
</dbReference>